<comment type="caution">
    <text evidence="1">The sequence shown here is derived from an EMBL/GenBank/DDBJ whole genome shotgun (WGS) entry which is preliminary data.</text>
</comment>
<evidence type="ECO:0000313" key="1">
    <source>
        <dbReference type="EMBL" id="GAA0747771.1"/>
    </source>
</evidence>
<keyword evidence="2" id="KW-1185">Reference proteome</keyword>
<reference evidence="2" key="1">
    <citation type="journal article" date="2019" name="Int. J. Syst. Evol. Microbiol.">
        <title>The Global Catalogue of Microorganisms (GCM) 10K type strain sequencing project: providing services to taxonomists for standard genome sequencing and annotation.</title>
        <authorList>
            <consortium name="The Broad Institute Genomics Platform"/>
            <consortium name="The Broad Institute Genome Sequencing Center for Infectious Disease"/>
            <person name="Wu L."/>
            <person name="Ma J."/>
        </authorList>
    </citation>
    <scope>NUCLEOTIDE SEQUENCE [LARGE SCALE GENOMIC DNA]</scope>
    <source>
        <strain evidence="2">JCM 15976</strain>
    </source>
</reference>
<keyword evidence="1" id="KW-0808">Transferase</keyword>
<dbReference type="Pfam" id="PF13578">
    <property type="entry name" value="Methyltransf_24"/>
    <property type="match status" value="1"/>
</dbReference>
<gene>
    <name evidence="1" type="ORF">GCM10009431_25560</name>
</gene>
<organism evidence="1 2">
    <name type="scientific">Gaetbulibacter jejuensis</name>
    <dbReference type="NCBI Taxonomy" id="584607"/>
    <lineage>
        <taxon>Bacteria</taxon>
        <taxon>Pseudomonadati</taxon>
        <taxon>Bacteroidota</taxon>
        <taxon>Flavobacteriia</taxon>
        <taxon>Flavobacteriales</taxon>
        <taxon>Flavobacteriaceae</taxon>
        <taxon>Gaetbulibacter</taxon>
    </lineage>
</organism>
<sequence>MKRLQLIQELFKLTAFDTYLEIGCYRGRTFFPVEAKRKIAVDPFFHLLFKKDAVIWVFKSFKNIRNRYFELESDRFFKEKQSFLNSISPIDVALIDGLHTFETSLNDVLNTLSYLNRKGVIVMHDCYPPNKAAALATKHFPTKAEQEAVGGWTGAWCGDVWKTIVYLRRAHSDLLSTCVIDTDNGLGIVRFKTNITGNTLLLNTDLYAEIDSMTYDDLISDLKGLLDLQPKSYAFDLIKEVISGVNANE</sequence>
<proteinExistence type="predicted"/>
<evidence type="ECO:0000313" key="2">
    <source>
        <dbReference type="Proteomes" id="UP001500736"/>
    </source>
</evidence>
<name>A0ABP3V4B0_9FLAO</name>
<accession>A0ABP3V4B0</accession>
<dbReference type="InterPro" id="IPR029063">
    <property type="entry name" value="SAM-dependent_MTases_sf"/>
</dbReference>
<dbReference type="GO" id="GO:0008168">
    <property type="term" value="F:methyltransferase activity"/>
    <property type="evidence" value="ECO:0007669"/>
    <property type="project" value="UniProtKB-KW"/>
</dbReference>
<dbReference type="GO" id="GO:0032259">
    <property type="term" value="P:methylation"/>
    <property type="evidence" value="ECO:0007669"/>
    <property type="project" value="UniProtKB-KW"/>
</dbReference>
<protein>
    <submittedName>
        <fullName evidence="1">Class I SAM-dependent methyltransferase</fullName>
    </submittedName>
</protein>
<dbReference type="EMBL" id="BAAAGF010000004">
    <property type="protein sequence ID" value="GAA0747771.1"/>
    <property type="molecule type" value="Genomic_DNA"/>
</dbReference>
<dbReference type="Proteomes" id="UP001500736">
    <property type="component" value="Unassembled WGS sequence"/>
</dbReference>
<keyword evidence="1" id="KW-0489">Methyltransferase</keyword>
<dbReference type="RefSeq" id="WP_343798845.1">
    <property type="nucleotide sequence ID" value="NZ_BAAAGF010000004.1"/>
</dbReference>
<dbReference type="SUPFAM" id="SSF53335">
    <property type="entry name" value="S-adenosyl-L-methionine-dependent methyltransferases"/>
    <property type="match status" value="1"/>
</dbReference>
<dbReference type="Gene3D" id="3.40.50.150">
    <property type="entry name" value="Vaccinia Virus protein VP39"/>
    <property type="match status" value="1"/>
</dbReference>